<dbReference type="CDD" id="cd06550">
    <property type="entry name" value="TM_ABC_iron-siderophores_like"/>
    <property type="match status" value="1"/>
</dbReference>
<comment type="similarity">
    <text evidence="2">Belongs to the binding-protein-dependent transport system permease family. FecCD subfamily.</text>
</comment>
<dbReference type="GO" id="GO:0033214">
    <property type="term" value="P:siderophore-iron import into cell"/>
    <property type="evidence" value="ECO:0007669"/>
    <property type="project" value="TreeGrafter"/>
</dbReference>
<dbReference type="GO" id="GO:0005886">
    <property type="term" value="C:plasma membrane"/>
    <property type="evidence" value="ECO:0007669"/>
    <property type="project" value="UniProtKB-SubCell"/>
</dbReference>
<dbReference type="PANTHER" id="PTHR30472">
    <property type="entry name" value="FERRIC ENTEROBACTIN TRANSPORT SYSTEM PERMEASE PROTEIN"/>
    <property type="match status" value="1"/>
</dbReference>
<evidence type="ECO:0000256" key="3">
    <source>
        <dbReference type="ARBA" id="ARBA00022448"/>
    </source>
</evidence>
<feature type="transmembrane region" description="Helical" evidence="8">
    <location>
        <begin position="188"/>
        <end position="207"/>
    </location>
</feature>
<evidence type="ECO:0000256" key="7">
    <source>
        <dbReference type="ARBA" id="ARBA00023136"/>
    </source>
</evidence>
<evidence type="ECO:0000313" key="10">
    <source>
        <dbReference type="Proteomes" id="UP000034723"/>
    </source>
</evidence>
<dbReference type="OrthoDB" id="27848at2157"/>
<keyword evidence="6 8" id="KW-1133">Transmembrane helix</keyword>
<name>A0A0F7DBV3_9EURY</name>
<evidence type="ECO:0000256" key="6">
    <source>
        <dbReference type="ARBA" id="ARBA00022989"/>
    </source>
</evidence>
<evidence type="ECO:0000256" key="2">
    <source>
        <dbReference type="ARBA" id="ARBA00007935"/>
    </source>
</evidence>
<sequence>MRSALLLFLFFASLASVLAGFMLGSVAASLEDLLDAISGKDNIKGYIILNVRVPRTLGAYIGGAALALSGLMLQTYFRNPLAGPYVLGISSAASLGVALYVLAGVGWSYYGLVGSSMLGSLVAILFVLVLASRVRSAVTLLIAGLMFGYVFGAVERILITFAESRQVHEFVLWTFGSFSGVTWDDLRIFSALVLVSLMLSVALAKPLNAMLLGEEYARSMGVDVRAVRVAVVTMSSFLAALVTAFAGIVAFIGLAVPHIVRMLFRTSDHRVLIPAVSVCGALITVICDIVARTIASPVELPISVVTSLFGAPIVVLLIMKRRRVG</sequence>
<keyword evidence="10" id="KW-1185">Reference proteome</keyword>
<feature type="transmembrane region" description="Helical" evidence="8">
    <location>
        <begin position="109"/>
        <end position="131"/>
    </location>
</feature>
<dbReference type="AlphaFoldDB" id="A0A0F7DBV3"/>
<dbReference type="HOGENOM" id="CLU_013016_0_0_2"/>
<feature type="transmembrane region" description="Helical" evidence="8">
    <location>
        <begin position="272"/>
        <end position="294"/>
    </location>
</feature>
<dbReference type="SUPFAM" id="SSF81345">
    <property type="entry name" value="ABC transporter involved in vitamin B12 uptake, BtuC"/>
    <property type="match status" value="1"/>
</dbReference>
<comment type="subcellular location">
    <subcellularLocation>
        <location evidence="1">Cell membrane</location>
        <topology evidence="1">Multi-pass membrane protein</topology>
    </subcellularLocation>
</comment>
<keyword evidence="5 8" id="KW-0812">Transmembrane</keyword>
<keyword evidence="4" id="KW-1003">Cell membrane</keyword>
<feature type="transmembrane region" description="Helical" evidence="8">
    <location>
        <begin position="227"/>
        <end position="260"/>
    </location>
</feature>
<dbReference type="PATRIC" id="fig|113653.22.peg.933"/>
<evidence type="ECO:0000313" key="9">
    <source>
        <dbReference type="EMBL" id="AKG91741.1"/>
    </source>
</evidence>
<dbReference type="STRING" id="113653.GAH_00931"/>
<keyword evidence="7 8" id="KW-0472">Membrane</keyword>
<accession>A0A0F7DBV3</accession>
<dbReference type="InParanoid" id="A0A0F7DBV3"/>
<organism evidence="9 10">
    <name type="scientific">Geoglobus ahangari</name>
    <dbReference type="NCBI Taxonomy" id="113653"/>
    <lineage>
        <taxon>Archaea</taxon>
        <taxon>Methanobacteriati</taxon>
        <taxon>Methanobacteriota</taxon>
        <taxon>Archaeoglobi</taxon>
        <taxon>Archaeoglobales</taxon>
        <taxon>Archaeoglobaceae</taxon>
        <taxon>Geoglobus</taxon>
    </lineage>
</organism>
<protein>
    <submittedName>
        <fullName evidence="9">ABC-type Fe3+-siderophore transport system, permease component</fullName>
    </submittedName>
</protein>
<feature type="transmembrane region" description="Helical" evidence="8">
    <location>
        <begin position="300"/>
        <end position="319"/>
    </location>
</feature>
<proteinExistence type="inferred from homology"/>
<dbReference type="PANTHER" id="PTHR30472:SF41">
    <property type="entry name" value="TRANSPORT SYSTEM PERMEASE PROTEIN"/>
    <property type="match status" value="1"/>
</dbReference>
<dbReference type="GO" id="GO:0022857">
    <property type="term" value="F:transmembrane transporter activity"/>
    <property type="evidence" value="ECO:0007669"/>
    <property type="project" value="InterPro"/>
</dbReference>
<evidence type="ECO:0000256" key="5">
    <source>
        <dbReference type="ARBA" id="ARBA00022692"/>
    </source>
</evidence>
<dbReference type="Proteomes" id="UP000034723">
    <property type="component" value="Chromosome"/>
</dbReference>
<dbReference type="Pfam" id="PF01032">
    <property type="entry name" value="FecCD"/>
    <property type="match status" value="1"/>
</dbReference>
<dbReference type="Gene3D" id="1.10.3470.10">
    <property type="entry name" value="ABC transporter involved in vitamin B12 uptake, BtuC"/>
    <property type="match status" value="1"/>
</dbReference>
<feature type="transmembrane region" description="Helical" evidence="8">
    <location>
        <begin position="138"/>
        <end position="159"/>
    </location>
</feature>
<evidence type="ECO:0000256" key="1">
    <source>
        <dbReference type="ARBA" id="ARBA00004651"/>
    </source>
</evidence>
<dbReference type="EMBL" id="CP011267">
    <property type="protein sequence ID" value="AKG91741.1"/>
    <property type="molecule type" value="Genomic_DNA"/>
</dbReference>
<gene>
    <name evidence="9" type="ORF">GAH_00931</name>
</gene>
<feature type="transmembrane region" description="Helical" evidence="8">
    <location>
        <begin position="84"/>
        <end position="103"/>
    </location>
</feature>
<dbReference type="KEGG" id="gah:GAH_00931"/>
<dbReference type="InterPro" id="IPR037294">
    <property type="entry name" value="ABC_BtuC-like"/>
</dbReference>
<evidence type="ECO:0000256" key="4">
    <source>
        <dbReference type="ARBA" id="ARBA00022475"/>
    </source>
</evidence>
<evidence type="ECO:0000256" key="8">
    <source>
        <dbReference type="SAM" id="Phobius"/>
    </source>
</evidence>
<reference evidence="9 10" key="1">
    <citation type="submission" date="2015-04" db="EMBL/GenBank/DDBJ databases">
        <title>The complete genome sequence of the hyperthermophilic, obligate iron-reducing archaeon Geoglobus ahangari strain 234T.</title>
        <authorList>
            <person name="Manzella M.P."/>
            <person name="Holmes D.E."/>
            <person name="Rocheleau J.M."/>
            <person name="Chung A."/>
            <person name="Reguera G."/>
            <person name="Kashefi K."/>
        </authorList>
    </citation>
    <scope>NUCLEOTIDE SEQUENCE [LARGE SCALE GENOMIC DNA]</scope>
    <source>
        <strain evidence="9 10">234</strain>
    </source>
</reference>
<dbReference type="InterPro" id="IPR000522">
    <property type="entry name" value="ABC_transptr_permease_BtuC"/>
</dbReference>
<keyword evidence="3" id="KW-0813">Transport</keyword>